<evidence type="ECO:0000313" key="1">
    <source>
        <dbReference type="Proteomes" id="UP000515121"/>
    </source>
</evidence>
<gene>
    <name evidence="2" type="primary">LOC111302543</name>
</gene>
<reference evidence="2" key="1">
    <citation type="submission" date="2025-08" db="UniProtKB">
        <authorList>
            <consortium name="RefSeq"/>
        </authorList>
    </citation>
    <scope>IDENTIFICATION</scope>
    <source>
        <tissue evidence="2">Fruit stalk</tissue>
    </source>
</reference>
<dbReference type="InterPro" id="IPR016965">
    <property type="entry name" value="Pase_PHOSPHO-typ"/>
</dbReference>
<dbReference type="OrthoDB" id="10267182at2759"/>
<dbReference type="Proteomes" id="UP000515121">
    <property type="component" value="Unplaced"/>
</dbReference>
<name>A0A6P5ZP29_DURZI</name>
<protein>
    <submittedName>
        <fullName evidence="2">Inorganic pyrophosphatase 2-like</fullName>
    </submittedName>
</protein>
<sequence length="147" mass="16983">MAGSVLVFEFDTTIIECHSDYWVEEEFGVTDLFTQLRPNFPWNTHVFRDRMIVEAQSTELGDEEKLGEDDFLMPWKNFAVWELVCSNIKLIRANIHELNDGEELGTVLSNLINKLFSEENCAACGCYQIVPVDCKFHKSSVYPYQAF</sequence>
<dbReference type="Pfam" id="PF06888">
    <property type="entry name" value="Put_Phosphatase"/>
    <property type="match status" value="1"/>
</dbReference>
<dbReference type="AlphaFoldDB" id="A0A6P5ZP29"/>
<dbReference type="KEGG" id="dzi:111302543"/>
<dbReference type="PANTHER" id="PTHR20889:SF22">
    <property type="entry name" value="INORGANIC PYROPHOSPHATASE 2"/>
    <property type="match status" value="1"/>
</dbReference>
<proteinExistence type="predicted"/>
<organism evidence="1 2">
    <name type="scientific">Durio zibethinus</name>
    <name type="common">Durian</name>
    <dbReference type="NCBI Taxonomy" id="66656"/>
    <lineage>
        <taxon>Eukaryota</taxon>
        <taxon>Viridiplantae</taxon>
        <taxon>Streptophyta</taxon>
        <taxon>Embryophyta</taxon>
        <taxon>Tracheophyta</taxon>
        <taxon>Spermatophyta</taxon>
        <taxon>Magnoliopsida</taxon>
        <taxon>eudicotyledons</taxon>
        <taxon>Gunneridae</taxon>
        <taxon>Pentapetalae</taxon>
        <taxon>rosids</taxon>
        <taxon>malvids</taxon>
        <taxon>Malvales</taxon>
        <taxon>Malvaceae</taxon>
        <taxon>Helicteroideae</taxon>
        <taxon>Durio</taxon>
    </lineage>
</organism>
<dbReference type="GO" id="GO:0016791">
    <property type="term" value="F:phosphatase activity"/>
    <property type="evidence" value="ECO:0007669"/>
    <property type="project" value="InterPro"/>
</dbReference>
<dbReference type="PANTHER" id="PTHR20889">
    <property type="entry name" value="PHOSPHATASE, ORPHAN 1, 2"/>
    <property type="match status" value="1"/>
</dbReference>
<dbReference type="GeneID" id="111302543"/>
<dbReference type="RefSeq" id="XP_022754140.1">
    <property type="nucleotide sequence ID" value="XM_022898405.1"/>
</dbReference>
<keyword evidence="1" id="KW-1185">Reference proteome</keyword>
<accession>A0A6P5ZP29</accession>
<evidence type="ECO:0000313" key="2">
    <source>
        <dbReference type="RefSeq" id="XP_022754140.1"/>
    </source>
</evidence>